<gene>
    <name evidence="1" type="ORF">FJZ47_19435</name>
</gene>
<dbReference type="AlphaFoldDB" id="A0A937W592"/>
<evidence type="ECO:0000313" key="1">
    <source>
        <dbReference type="EMBL" id="MBM3225950.1"/>
    </source>
</evidence>
<name>A0A937W592_UNCTE</name>
<accession>A0A937W592</accession>
<feature type="non-terminal residue" evidence="1">
    <location>
        <position position="118"/>
    </location>
</feature>
<organism evidence="1 2">
    <name type="scientific">Tectimicrobiota bacterium</name>
    <dbReference type="NCBI Taxonomy" id="2528274"/>
    <lineage>
        <taxon>Bacteria</taxon>
        <taxon>Pseudomonadati</taxon>
        <taxon>Nitrospinota/Tectimicrobiota group</taxon>
        <taxon>Candidatus Tectimicrobiota</taxon>
    </lineage>
</organism>
<proteinExistence type="predicted"/>
<protein>
    <submittedName>
        <fullName evidence="1">Uncharacterized protein</fullName>
    </submittedName>
</protein>
<evidence type="ECO:0000313" key="2">
    <source>
        <dbReference type="Proteomes" id="UP000712673"/>
    </source>
</evidence>
<dbReference type="EMBL" id="VGLS01000736">
    <property type="protein sequence ID" value="MBM3225950.1"/>
    <property type="molecule type" value="Genomic_DNA"/>
</dbReference>
<reference evidence="1" key="1">
    <citation type="submission" date="2019-03" db="EMBL/GenBank/DDBJ databases">
        <title>Lake Tanganyika Metagenome-Assembled Genomes (MAGs).</title>
        <authorList>
            <person name="Tran P."/>
        </authorList>
    </citation>
    <scope>NUCLEOTIDE SEQUENCE</scope>
    <source>
        <strain evidence="1">K_DeepCast_65m_m2_066</strain>
    </source>
</reference>
<sequence>MNCALNPAKPGTPARREVLVEFPVVGGRTTTLNHVRVIAYPDSLERVVSVPASRHRSRGAKAIIDNARYGEHKPEVDMDVVLHFDNQYFDGASFGLALALADKRARHGLAGYQGRLVA</sequence>
<dbReference type="Proteomes" id="UP000712673">
    <property type="component" value="Unassembled WGS sequence"/>
</dbReference>
<comment type="caution">
    <text evidence="1">The sequence shown here is derived from an EMBL/GenBank/DDBJ whole genome shotgun (WGS) entry which is preliminary data.</text>
</comment>